<keyword evidence="2" id="KW-1185">Reference proteome</keyword>
<dbReference type="AlphaFoldDB" id="A0A9X5BC55"/>
<dbReference type="RefSeq" id="WP_160558117.1">
    <property type="nucleotide sequence ID" value="NZ_QZDT01000001.1"/>
</dbReference>
<dbReference type="EMBL" id="QZDT01000001">
    <property type="protein sequence ID" value="NBJ91010.1"/>
    <property type="molecule type" value="Genomic_DNA"/>
</dbReference>
<accession>A0A9X5BC55</accession>
<organism evidence="1 2">
    <name type="scientific">Parablautia muri</name>
    <dbReference type="NCBI Taxonomy" id="2320879"/>
    <lineage>
        <taxon>Bacteria</taxon>
        <taxon>Bacillati</taxon>
        <taxon>Bacillota</taxon>
        <taxon>Clostridia</taxon>
        <taxon>Lachnospirales</taxon>
        <taxon>Lachnospiraceae</taxon>
        <taxon>Parablautia</taxon>
    </lineage>
</organism>
<evidence type="ECO:0000313" key="2">
    <source>
        <dbReference type="Proteomes" id="UP001154420"/>
    </source>
</evidence>
<name>A0A9X5BC55_9FIRM</name>
<comment type="caution">
    <text evidence="1">The sequence shown here is derived from an EMBL/GenBank/DDBJ whole genome shotgun (WGS) entry which is preliminary data.</text>
</comment>
<proteinExistence type="predicted"/>
<evidence type="ECO:0000313" key="1">
    <source>
        <dbReference type="EMBL" id="NBJ91010.1"/>
    </source>
</evidence>
<reference evidence="1" key="1">
    <citation type="submission" date="2018-09" db="EMBL/GenBank/DDBJ databases">
        <title>Murine metabolic-syndrome-specific gut microbial biobank.</title>
        <authorList>
            <person name="Liu C."/>
        </authorList>
    </citation>
    <scope>NUCLEOTIDE SEQUENCE</scope>
    <source>
        <strain evidence="1">D42-62</strain>
    </source>
</reference>
<gene>
    <name evidence="1" type="ORF">D5281_00005</name>
</gene>
<dbReference type="Proteomes" id="UP001154420">
    <property type="component" value="Unassembled WGS sequence"/>
</dbReference>
<protein>
    <submittedName>
        <fullName evidence="1">Uncharacterized protein</fullName>
    </submittedName>
</protein>
<sequence length="70" mass="8473">MRNQEILAMGRKPETIYTTQKKNQEKERRSAFRIHHNNRFLEELIKKFFGNDMRRCYVYINGISMPVSHA</sequence>